<dbReference type="SUPFAM" id="SSF54909">
    <property type="entry name" value="Dimeric alpha+beta barrel"/>
    <property type="match status" value="2"/>
</dbReference>
<dbReference type="PROSITE" id="PS51318">
    <property type="entry name" value="TAT"/>
    <property type="match status" value="1"/>
</dbReference>
<dbReference type="Pfam" id="PF07978">
    <property type="entry name" value="NIPSNAP"/>
    <property type="match status" value="2"/>
</dbReference>
<keyword evidence="2" id="KW-0614">Plasmid</keyword>
<dbReference type="InterPro" id="IPR011008">
    <property type="entry name" value="Dimeric_a/b-barrel"/>
</dbReference>
<dbReference type="OrthoDB" id="192769at2"/>
<dbReference type="Proteomes" id="UP000019151">
    <property type="component" value="Plasmid 2"/>
</dbReference>
<name>W0RS60_9BACT</name>
<dbReference type="InterPro" id="IPR012577">
    <property type="entry name" value="NIPSNAP"/>
</dbReference>
<dbReference type="HOGENOM" id="CLU_093116_0_0_0"/>
<dbReference type="InterPro" id="IPR006311">
    <property type="entry name" value="TAT_signal"/>
</dbReference>
<proteinExistence type="predicted"/>
<organism evidence="2 3">
    <name type="scientific">Gemmatirosa kalamazoonensis</name>
    <dbReference type="NCBI Taxonomy" id="861299"/>
    <lineage>
        <taxon>Bacteria</taxon>
        <taxon>Pseudomonadati</taxon>
        <taxon>Gemmatimonadota</taxon>
        <taxon>Gemmatimonadia</taxon>
        <taxon>Gemmatimonadales</taxon>
        <taxon>Gemmatimonadaceae</taxon>
        <taxon>Gemmatirosa</taxon>
    </lineage>
</organism>
<feature type="domain" description="NIPSNAP" evidence="1">
    <location>
        <begin position="159"/>
        <end position="264"/>
    </location>
</feature>
<dbReference type="KEGG" id="gba:J421_5620"/>
<evidence type="ECO:0000313" key="2">
    <source>
        <dbReference type="EMBL" id="AHG93155.1"/>
    </source>
</evidence>
<dbReference type="InParanoid" id="W0RS60"/>
<sequence>MTLSRRRFLESAAAGAGAGLLGTAAGAQSAEGRDYYELRAYHLRRGPHERAMSDYARDALVPALRRAGTGPVGVFNVAIGPDSPTLYVLITHPTMDSVATLPERLAADTEYRRAGAAVLDAPAADPPYERIESSLMVAFAGHPRLALPPQLAAGKGRLFELRRYESHSEPASATKIDVFNRWEAAIFARHSMHAVFYGQTIVGAKMPNLTYLLAFDDMRDHDARWGEFGSDPEWRAIAAKPEYADPAIVSSISNVFLRPTAYSQI</sequence>
<dbReference type="Gene3D" id="3.30.70.100">
    <property type="match status" value="2"/>
</dbReference>
<dbReference type="RefSeq" id="WP_025414462.1">
    <property type="nucleotide sequence ID" value="NZ_CP007130.1"/>
</dbReference>
<reference evidence="2 3" key="1">
    <citation type="journal article" date="2014" name="Genome Announc.">
        <title>Genome Sequence and Methylome of Soil Bacterium Gemmatirosa kalamazoonensis KBS708T, a Member of the Rarely Cultivated Gemmatimonadetes Phylum.</title>
        <authorList>
            <person name="Debruyn J.M."/>
            <person name="Radosevich M."/>
            <person name="Wommack K.E."/>
            <person name="Polson S.W."/>
            <person name="Hauser L.J."/>
            <person name="Fawaz M.N."/>
            <person name="Korlach J."/>
            <person name="Tsai Y.C."/>
        </authorList>
    </citation>
    <scope>NUCLEOTIDE SEQUENCE [LARGE SCALE GENOMIC DNA]</scope>
    <source>
        <strain evidence="2 3">KBS708</strain>
        <plasmid evidence="3">Plasmid 2</plasmid>
    </source>
</reference>
<geneLocation type="plasmid" evidence="2 3">
    <name>2</name>
</geneLocation>
<protein>
    <submittedName>
        <fullName evidence="2">NIPSNAP family containing protein</fullName>
    </submittedName>
</protein>
<feature type="domain" description="NIPSNAP" evidence="1">
    <location>
        <begin position="36"/>
        <end position="114"/>
    </location>
</feature>
<dbReference type="eggNOG" id="ENOG502Z900">
    <property type="taxonomic scope" value="Bacteria"/>
</dbReference>
<gene>
    <name evidence="2" type="ORF">J421_5620</name>
</gene>
<accession>W0RS60</accession>
<keyword evidence="3" id="KW-1185">Reference proteome</keyword>
<dbReference type="PATRIC" id="fig|861299.3.peg.5657"/>
<evidence type="ECO:0000259" key="1">
    <source>
        <dbReference type="Pfam" id="PF07978"/>
    </source>
</evidence>
<dbReference type="EMBL" id="CP007130">
    <property type="protein sequence ID" value="AHG93155.1"/>
    <property type="molecule type" value="Genomic_DNA"/>
</dbReference>
<dbReference type="AlphaFoldDB" id="W0RS60"/>
<evidence type="ECO:0000313" key="3">
    <source>
        <dbReference type="Proteomes" id="UP000019151"/>
    </source>
</evidence>